<accession>A0AA86RKT0</accession>
<keyword evidence="1" id="KW-0812">Transmembrane</keyword>
<keyword evidence="1" id="KW-0472">Membrane</keyword>
<gene>
    <name evidence="3" type="ORF">HINF_LOCUS17397</name>
    <name evidence="2" type="ORF">HINF_LOCUS64061</name>
</gene>
<evidence type="ECO:0000256" key="1">
    <source>
        <dbReference type="SAM" id="Phobius"/>
    </source>
</evidence>
<dbReference type="Proteomes" id="UP001642409">
    <property type="component" value="Unassembled WGS sequence"/>
</dbReference>
<dbReference type="EMBL" id="CAXDID020000043">
    <property type="protein sequence ID" value="CAL6001344.1"/>
    <property type="molecule type" value="Genomic_DNA"/>
</dbReference>
<dbReference type="AlphaFoldDB" id="A0AA86RKT0"/>
<feature type="transmembrane region" description="Helical" evidence="1">
    <location>
        <begin position="65"/>
        <end position="88"/>
    </location>
</feature>
<feature type="transmembrane region" description="Helical" evidence="1">
    <location>
        <begin position="32"/>
        <end position="53"/>
    </location>
</feature>
<organism evidence="2">
    <name type="scientific">Hexamita inflata</name>
    <dbReference type="NCBI Taxonomy" id="28002"/>
    <lineage>
        <taxon>Eukaryota</taxon>
        <taxon>Metamonada</taxon>
        <taxon>Diplomonadida</taxon>
        <taxon>Hexamitidae</taxon>
        <taxon>Hexamitinae</taxon>
        <taxon>Hexamita</taxon>
    </lineage>
</organism>
<proteinExistence type="predicted"/>
<evidence type="ECO:0000313" key="2">
    <source>
        <dbReference type="EMBL" id="CAI9976416.1"/>
    </source>
</evidence>
<reference evidence="3 4" key="2">
    <citation type="submission" date="2024-07" db="EMBL/GenBank/DDBJ databases">
        <authorList>
            <person name="Akdeniz Z."/>
        </authorList>
    </citation>
    <scope>NUCLEOTIDE SEQUENCE [LARGE SCALE GENOMIC DNA]</scope>
</reference>
<comment type="caution">
    <text evidence="2">The sequence shown here is derived from an EMBL/GenBank/DDBJ whole genome shotgun (WGS) entry which is preliminary data.</text>
</comment>
<keyword evidence="4" id="KW-1185">Reference proteome</keyword>
<protein>
    <submittedName>
        <fullName evidence="3">Hypothetical_protein</fullName>
    </submittedName>
</protein>
<name>A0AA86RKT0_9EUKA</name>
<keyword evidence="1" id="KW-1133">Transmembrane helix</keyword>
<feature type="transmembrane region" description="Helical" evidence="1">
    <location>
        <begin position="147"/>
        <end position="169"/>
    </location>
</feature>
<reference evidence="2" key="1">
    <citation type="submission" date="2023-06" db="EMBL/GenBank/DDBJ databases">
        <authorList>
            <person name="Kurt Z."/>
        </authorList>
    </citation>
    <scope>NUCLEOTIDE SEQUENCE</scope>
</reference>
<dbReference type="EMBL" id="CATOUU010001173">
    <property type="protein sequence ID" value="CAI9976416.1"/>
    <property type="molecule type" value="Genomic_DNA"/>
</dbReference>
<evidence type="ECO:0000313" key="3">
    <source>
        <dbReference type="EMBL" id="CAL6001344.1"/>
    </source>
</evidence>
<evidence type="ECO:0000313" key="4">
    <source>
        <dbReference type="Proteomes" id="UP001642409"/>
    </source>
</evidence>
<sequence length="170" mass="19755">MFGQCSNNSFVGRDLLIKYIKLQNVANRFQPLFAAIQIYLMALYQIQLTYVNLKSVYIYLQTEKMLASQLVFALNIFLRFTCMVLNIYNNTNAYFSLRCLKMCFCIQYVPSADRVVARLEPVSLHENRAQQFNTTEYHGHIQYKLNIGAYCIRFLTYNILGVAVSLLILS</sequence>